<dbReference type="OrthoDB" id="43070at2"/>
<feature type="signal peptide" evidence="1">
    <location>
        <begin position="1"/>
        <end position="24"/>
    </location>
</feature>
<dbReference type="Proteomes" id="UP000214588">
    <property type="component" value="Unassembled WGS sequence"/>
</dbReference>
<accession>A0A226BWJ8</accession>
<dbReference type="EMBL" id="NIQC01000019">
    <property type="protein sequence ID" value="OWZ83376.1"/>
    <property type="molecule type" value="Genomic_DNA"/>
</dbReference>
<evidence type="ECO:0000313" key="2">
    <source>
        <dbReference type="EMBL" id="OWZ83376.1"/>
    </source>
</evidence>
<organism evidence="2 3">
    <name type="scientific">Natranaerobius trueperi</name>
    <dbReference type="NCBI Taxonomy" id="759412"/>
    <lineage>
        <taxon>Bacteria</taxon>
        <taxon>Bacillati</taxon>
        <taxon>Bacillota</taxon>
        <taxon>Clostridia</taxon>
        <taxon>Natranaerobiales</taxon>
        <taxon>Natranaerobiaceae</taxon>
        <taxon>Natranaerobius</taxon>
    </lineage>
</organism>
<protein>
    <submittedName>
        <fullName evidence="2">Uncharacterized protein</fullName>
    </submittedName>
</protein>
<evidence type="ECO:0000256" key="1">
    <source>
        <dbReference type="SAM" id="SignalP"/>
    </source>
</evidence>
<dbReference type="AlphaFoldDB" id="A0A226BWJ8"/>
<dbReference type="RefSeq" id="WP_089023895.1">
    <property type="nucleotide sequence ID" value="NZ_NIQC01000019.1"/>
</dbReference>
<evidence type="ECO:0000313" key="3">
    <source>
        <dbReference type="Proteomes" id="UP000214588"/>
    </source>
</evidence>
<sequence>MKRLSIVLALSMVFVLMMSGGAMANNDDPISNILESEIEVTEVDEDIDVNIERLVVHTSLYEGYSFEFTLDNATICEVDDVKINLYRDDSKLATNELDSWEELDDESGLSSPFAPFGSFDYEEDGYWENTWHDSRFLVPDEGEVIVTINDEDYEETIDVDLDSDAEAFLPDEDDIELERLSGVSDGYSYEVVFNGFDSSHLDELDLNIYGENEKLATNTATDDFFALEENDWSSPIRFPTTYEYDDDNYWNNEWHESTLILAEDAELIIDGGEIEVKWEDVLENEDRISFPEEPVQLSWTLDDSVNVDKGDELTFDVEAEVAENVNWVDDVRYVIEVEKDDIEENDFDIIKIDEVEDLEGIMETFDYEDGKATGNWGPDGFTLEETKKTEFKVEFNEKGTYDLTVYAIQVE</sequence>
<keyword evidence="1" id="KW-0732">Signal</keyword>
<feature type="chain" id="PRO_5013008294" evidence="1">
    <location>
        <begin position="25"/>
        <end position="411"/>
    </location>
</feature>
<gene>
    <name evidence="2" type="ORF">CDO51_08725</name>
</gene>
<proteinExistence type="predicted"/>
<name>A0A226BWJ8_9FIRM</name>
<reference evidence="2 3" key="1">
    <citation type="submission" date="2017-06" db="EMBL/GenBank/DDBJ databases">
        <title>Draft Genome Sequence of Natranaerobius trueperi halophilic, alkalithermophilic bacteria from soda lakes.</title>
        <authorList>
            <person name="Zhao B."/>
        </authorList>
    </citation>
    <scope>NUCLEOTIDE SEQUENCE [LARGE SCALE GENOMIC DNA]</scope>
    <source>
        <strain evidence="2 3">DSM 18760</strain>
    </source>
</reference>
<keyword evidence="3" id="KW-1185">Reference proteome</keyword>
<comment type="caution">
    <text evidence="2">The sequence shown here is derived from an EMBL/GenBank/DDBJ whole genome shotgun (WGS) entry which is preliminary data.</text>
</comment>